<name>A0A8J8T770_HALGN</name>
<proteinExistence type="predicted"/>
<gene>
    <name evidence="2" type="ORF">FGO68_gene10146</name>
</gene>
<comment type="caution">
    <text evidence="2">The sequence shown here is derived from an EMBL/GenBank/DDBJ whole genome shotgun (WGS) entry which is preliminary data.</text>
</comment>
<evidence type="ECO:0000313" key="3">
    <source>
        <dbReference type="Proteomes" id="UP000785679"/>
    </source>
</evidence>
<protein>
    <submittedName>
        <fullName evidence="2">Uncharacterized protein</fullName>
    </submittedName>
</protein>
<evidence type="ECO:0000313" key="2">
    <source>
        <dbReference type="EMBL" id="TNV84006.1"/>
    </source>
</evidence>
<dbReference type="EMBL" id="RRYP01003228">
    <property type="protein sequence ID" value="TNV84006.1"/>
    <property type="molecule type" value="Genomic_DNA"/>
</dbReference>
<sequence>MSLDKGKYHFQTGMKSTAYPLTMKNSRQDLTIVSSKIMNTQSQFYPSLNSQINLGISRTDKVFPNHKHTFTQMPFSLTLNDGYDPFNKTVQARQVCTISHFYSASNKEPYLSSTFYSGKNFKALPPYTLNPEIPEKPPSKHKPTVINNQLYLSPLKHHPNQSKLYKMAAENRKLANQHLLQKQQPEETSNAKVFKFEQSPHQESTFLHRRFLSGAERSILAPLNADTLHFPFDSTKQAIHSFLWNRDRDMAQGEKQKEEGELEKKKDIIIRLNNQVRAQNRPKTQSPGYSRDNTKNLDLSQHLSSLYIGGISSLVEKVQVVSKKQKLEKSQIQKETIEEVLEVSELKNSVQISQELKETLKGNNDSILGGCEIDLNIKTPDKNTRVELLQINGKKMTRFNIPCFIPEPLRSKQKTKHLDSARSSLQEDLSLTRNSFTAERRRLFPKQNDDIIHVTEEVARPPTQTIFRISSPTKYLIEPGTRQGYQGSASSQSMRRRVVFNVSRMNQPQAFSQESVMQPSESFVGSSCKNLKFRKSDDVKQKEVLELAKETIENIEKKVCIEITKRYTQPTAKSEPPEAPLHRTQNQLEKQSTFKISETILAQQQEKAINKEVQKLKSTQLNLDLKDLPWMESQKVKERLFQKNPMAFTNAQMMNLNPSQMPTNPLKKKILIALKANKQALATRNFNYPNHSNHSITPLNRQLSKIDTEELIQNKRFSDSIKSMSRQSDKHHTLQLVPLIPIDPKVEVQKKVLKTRKKVKIVKPPIEIPMPVTHAYHQQSSADLTIGGGNFRYEEEPEFVYLMPVEKHPFISLPSDYACFEIVHPTQSLLDLGSQTIVSSQDPAAAITSSLVTPAQAHDSEIGSKPSLQDTQPKQARKEVYKNFSQPPLPPQSILKKQTTLSDKGK</sequence>
<accession>A0A8J8T770</accession>
<dbReference type="Proteomes" id="UP000785679">
    <property type="component" value="Unassembled WGS sequence"/>
</dbReference>
<keyword evidence="3" id="KW-1185">Reference proteome</keyword>
<dbReference type="AlphaFoldDB" id="A0A8J8T770"/>
<feature type="region of interest" description="Disordered" evidence="1">
    <location>
        <begin position="856"/>
        <end position="906"/>
    </location>
</feature>
<organism evidence="2 3">
    <name type="scientific">Halteria grandinella</name>
    <dbReference type="NCBI Taxonomy" id="5974"/>
    <lineage>
        <taxon>Eukaryota</taxon>
        <taxon>Sar</taxon>
        <taxon>Alveolata</taxon>
        <taxon>Ciliophora</taxon>
        <taxon>Intramacronucleata</taxon>
        <taxon>Spirotrichea</taxon>
        <taxon>Stichotrichia</taxon>
        <taxon>Sporadotrichida</taxon>
        <taxon>Halteriidae</taxon>
        <taxon>Halteria</taxon>
    </lineage>
</organism>
<reference evidence="2" key="1">
    <citation type="submission" date="2019-06" db="EMBL/GenBank/DDBJ databases">
        <authorList>
            <person name="Zheng W."/>
        </authorList>
    </citation>
    <scope>NUCLEOTIDE SEQUENCE</scope>
    <source>
        <strain evidence="2">QDHG01</strain>
    </source>
</reference>
<evidence type="ECO:0000256" key="1">
    <source>
        <dbReference type="SAM" id="MobiDB-lite"/>
    </source>
</evidence>
<feature type="compositionally biased region" description="Polar residues" evidence="1">
    <location>
        <begin position="895"/>
        <end position="906"/>
    </location>
</feature>